<dbReference type="InterPro" id="IPR010445">
    <property type="entry name" value="LapA_dom"/>
</dbReference>
<dbReference type="STRING" id="28083.Lbir_2018"/>
<keyword evidence="2 5" id="KW-0812">Transmembrane</keyword>
<evidence type="ECO:0000256" key="4">
    <source>
        <dbReference type="ARBA" id="ARBA00023136"/>
    </source>
</evidence>
<dbReference type="EMBL" id="LNXT01000040">
    <property type="protein sequence ID" value="KTC69279.1"/>
    <property type="molecule type" value="Genomic_DNA"/>
</dbReference>
<evidence type="ECO:0000259" key="6">
    <source>
        <dbReference type="Pfam" id="PF06305"/>
    </source>
</evidence>
<keyword evidence="3 5" id="KW-1133">Transmembrane helix</keyword>
<name>A0A378IAE5_9GAMM</name>
<reference evidence="8 10" key="2">
    <citation type="submission" date="2018-06" db="EMBL/GenBank/DDBJ databases">
        <authorList>
            <consortium name="Pathogen Informatics"/>
            <person name="Doyle S."/>
        </authorList>
    </citation>
    <scope>NUCLEOTIDE SEQUENCE [LARGE SCALE GENOMIC DNA]</scope>
    <source>
        <strain evidence="8 10">NCTC12437</strain>
    </source>
</reference>
<sequence>MRLLMFFVYLILIIVGVTFAALNASSVPINLYVKTFTMPIAVLMAIMLALGLIIGFFLALGKYWRLKVELSKMRSQLRLTEKEIKNLRDIPLKDQH</sequence>
<proteinExistence type="predicted"/>
<keyword evidence="9" id="KW-1185">Reference proteome</keyword>
<dbReference type="RefSeq" id="WP_058524033.1">
    <property type="nucleotide sequence ID" value="NZ_CAAAHV010000005.1"/>
</dbReference>
<evidence type="ECO:0000256" key="1">
    <source>
        <dbReference type="ARBA" id="ARBA00022475"/>
    </source>
</evidence>
<gene>
    <name evidence="7" type="ORF">Lbir_2018</name>
    <name evidence="8" type="ORF">NCTC12437_01315</name>
</gene>
<evidence type="ECO:0000313" key="9">
    <source>
        <dbReference type="Proteomes" id="UP000054735"/>
    </source>
</evidence>
<protein>
    <submittedName>
        <fullName evidence="8">Predicted membrane protein</fullName>
    </submittedName>
</protein>
<reference evidence="7 9" key="1">
    <citation type="submission" date="2015-11" db="EMBL/GenBank/DDBJ databases">
        <title>Genomic analysis of 38 Legionella species identifies large and diverse effector repertoires.</title>
        <authorList>
            <person name="Burstein D."/>
            <person name="Amaro F."/>
            <person name="Zusman T."/>
            <person name="Lifshitz Z."/>
            <person name="Cohen O."/>
            <person name="Gilbert J.A."/>
            <person name="Pupko T."/>
            <person name="Shuman H.A."/>
            <person name="Segal G."/>
        </authorList>
    </citation>
    <scope>NUCLEOTIDE SEQUENCE [LARGE SCALE GENOMIC DNA]</scope>
    <source>
        <strain evidence="7 9">CDC#1407-AL-14</strain>
    </source>
</reference>
<keyword evidence="4 5" id="KW-0472">Membrane</keyword>
<dbReference type="OrthoDB" id="5653616at2"/>
<feature type="domain" description="Lipopolysaccharide assembly protein A" evidence="6">
    <location>
        <begin position="23"/>
        <end position="84"/>
    </location>
</feature>
<dbReference type="EMBL" id="UGNW01000001">
    <property type="protein sequence ID" value="STX31541.1"/>
    <property type="molecule type" value="Genomic_DNA"/>
</dbReference>
<evidence type="ECO:0000256" key="5">
    <source>
        <dbReference type="SAM" id="Phobius"/>
    </source>
</evidence>
<feature type="transmembrane region" description="Helical" evidence="5">
    <location>
        <begin position="36"/>
        <end position="64"/>
    </location>
</feature>
<evidence type="ECO:0000313" key="10">
    <source>
        <dbReference type="Proteomes" id="UP000255066"/>
    </source>
</evidence>
<dbReference type="GO" id="GO:0005886">
    <property type="term" value="C:plasma membrane"/>
    <property type="evidence" value="ECO:0007669"/>
    <property type="project" value="InterPro"/>
</dbReference>
<evidence type="ECO:0000256" key="3">
    <source>
        <dbReference type="ARBA" id="ARBA00022989"/>
    </source>
</evidence>
<dbReference type="Pfam" id="PF06305">
    <property type="entry name" value="LapA_dom"/>
    <property type="match status" value="1"/>
</dbReference>
<keyword evidence="1" id="KW-1003">Cell membrane</keyword>
<accession>A0A378IAE5</accession>
<evidence type="ECO:0000256" key="2">
    <source>
        <dbReference type="ARBA" id="ARBA00022692"/>
    </source>
</evidence>
<dbReference type="Proteomes" id="UP000054735">
    <property type="component" value="Unassembled WGS sequence"/>
</dbReference>
<dbReference type="AlphaFoldDB" id="A0A378IAE5"/>
<organism evidence="8 10">
    <name type="scientific">Legionella birminghamensis</name>
    <dbReference type="NCBI Taxonomy" id="28083"/>
    <lineage>
        <taxon>Bacteria</taxon>
        <taxon>Pseudomonadati</taxon>
        <taxon>Pseudomonadota</taxon>
        <taxon>Gammaproteobacteria</taxon>
        <taxon>Legionellales</taxon>
        <taxon>Legionellaceae</taxon>
        <taxon>Legionella</taxon>
    </lineage>
</organism>
<evidence type="ECO:0000313" key="8">
    <source>
        <dbReference type="EMBL" id="STX31541.1"/>
    </source>
</evidence>
<dbReference type="Proteomes" id="UP000255066">
    <property type="component" value="Unassembled WGS sequence"/>
</dbReference>
<evidence type="ECO:0000313" key="7">
    <source>
        <dbReference type="EMBL" id="KTC69279.1"/>
    </source>
</evidence>